<dbReference type="SUPFAM" id="SSF46785">
    <property type="entry name" value="Winged helix' DNA-binding domain"/>
    <property type="match status" value="1"/>
</dbReference>
<dbReference type="InterPro" id="IPR036390">
    <property type="entry name" value="WH_DNA-bd_sf"/>
</dbReference>
<gene>
    <name evidence="10" type="ORF">H7B90_24135</name>
</gene>
<dbReference type="InterPro" id="IPR015421">
    <property type="entry name" value="PyrdxlP-dep_Trfase_major"/>
</dbReference>
<comment type="similarity">
    <text evidence="2">In the C-terminal section; belongs to the class-I pyridoxal-phosphate-dependent aminotransferase family.</text>
</comment>
<dbReference type="CDD" id="cd07377">
    <property type="entry name" value="WHTH_GntR"/>
    <property type="match status" value="1"/>
</dbReference>
<dbReference type="PANTHER" id="PTHR46577">
    <property type="entry name" value="HTH-TYPE TRANSCRIPTIONAL REGULATORY PROTEIN GABR"/>
    <property type="match status" value="1"/>
</dbReference>
<dbReference type="InterPro" id="IPR004839">
    <property type="entry name" value="Aminotransferase_I/II_large"/>
</dbReference>
<keyword evidence="7" id="KW-0804">Transcription</keyword>
<name>A0A841U5Y8_9BACL</name>
<sequence>MGVNRAWEEEEDRLLYRRVYDSLRRRLESGEWSPHDKLPSVRQLAARFGVNRLTALRAYRMLAEENRVYAREKSGFYASPPVPLTGANASDSGMDEVEPSPSGPRPGNPMSEIQSLPVDYQLSQGIVDPGLLPNLFLSEYVKGVFDLYPKLMGTYSNPQGDEELRESVARYLTKDTRVPLAADDLVITTGGQQAIDLLTRLYVGRGDAMLVERPTYSSAIDIFRQQGARFLPVDITPAGYDLERVEALMKLHRPKAFYLNPTYHNPTGYTVPAGQRKRLVELAERYRCLLIEDDSFHEMYFGEPPPRPLFAYDTAGWVVHLRSFSKYVAPGLRVCAVAGRPGVIRSLVTAKSLADNGTPLVGQKLFLRYFESERFGRHLEKLRIAMRIRKETAEKELAGGGWTWDSPKGGLNLWVRLPDGLSSSELLEESLRQSVSFVPGLICDPLRETDTHLRISYSFVGEAVLKEGTRRLTELARRLAERNSLGSSLGRLMP</sequence>
<keyword evidence="3 10" id="KW-0032">Aminotransferase</keyword>
<comment type="cofactor">
    <cofactor evidence="1">
        <name>pyridoxal 5'-phosphate</name>
        <dbReference type="ChEBI" id="CHEBI:597326"/>
    </cofactor>
</comment>
<dbReference type="InterPro" id="IPR015424">
    <property type="entry name" value="PyrdxlP-dep_Trfase"/>
</dbReference>
<evidence type="ECO:0000256" key="3">
    <source>
        <dbReference type="ARBA" id="ARBA00022576"/>
    </source>
</evidence>
<comment type="caution">
    <text evidence="10">The sequence shown here is derived from an EMBL/GenBank/DDBJ whole genome shotgun (WGS) entry which is preliminary data.</text>
</comment>
<dbReference type="GO" id="GO:0003677">
    <property type="term" value="F:DNA binding"/>
    <property type="evidence" value="ECO:0007669"/>
    <property type="project" value="UniProtKB-KW"/>
</dbReference>
<organism evidence="10 11">
    <name type="scientific">Cohnella xylanilytica</name>
    <dbReference type="NCBI Taxonomy" id="557555"/>
    <lineage>
        <taxon>Bacteria</taxon>
        <taxon>Bacillati</taxon>
        <taxon>Bacillota</taxon>
        <taxon>Bacilli</taxon>
        <taxon>Bacillales</taxon>
        <taxon>Paenibacillaceae</taxon>
        <taxon>Cohnella</taxon>
    </lineage>
</organism>
<dbReference type="InterPro" id="IPR036388">
    <property type="entry name" value="WH-like_DNA-bd_sf"/>
</dbReference>
<proteinExistence type="inferred from homology"/>
<feature type="region of interest" description="Disordered" evidence="8">
    <location>
        <begin position="80"/>
        <end position="113"/>
    </location>
</feature>
<keyword evidence="11" id="KW-1185">Reference proteome</keyword>
<dbReference type="InterPro" id="IPR015422">
    <property type="entry name" value="PyrdxlP-dep_Trfase_small"/>
</dbReference>
<accession>A0A841U5Y8</accession>
<dbReference type="Gene3D" id="3.40.640.10">
    <property type="entry name" value="Type I PLP-dependent aspartate aminotransferase-like (Major domain)"/>
    <property type="match status" value="1"/>
</dbReference>
<dbReference type="SMART" id="SM00345">
    <property type="entry name" value="HTH_GNTR"/>
    <property type="match status" value="1"/>
</dbReference>
<dbReference type="InterPro" id="IPR000524">
    <property type="entry name" value="Tscrpt_reg_HTH_GntR"/>
</dbReference>
<dbReference type="Gene3D" id="1.10.10.10">
    <property type="entry name" value="Winged helix-like DNA-binding domain superfamily/Winged helix DNA-binding domain"/>
    <property type="match status" value="1"/>
</dbReference>
<evidence type="ECO:0000256" key="2">
    <source>
        <dbReference type="ARBA" id="ARBA00005384"/>
    </source>
</evidence>
<dbReference type="CDD" id="cd00609">
    <property type="entry name" value="AAT_like"/>
    <property type="match status" value="1"/>
</dbReference>
<protein>
    <submittedName>
        <fullName evidence="10">PLP-dependent aminotransferase family protein</fullName>
    </submittedName>
</protein>
<keyword evidence="10" id="KW-0808">Transferase</keyword>
<feature type="domain" description="HTH gntR-type" evidence="9">
    <location>
        <begin position="13"/>
        <end position="81"/>
    </location>
</feature>
<evidence type="ECO:0000313" key="10">
    <source>
        <dbReference type="EMBL" id="MBB6694488.1"/>
    </source>
</evidence>
<evidence type="ECO:0000256" key="1">
    <source>
        <dbReference type="ARBA" id="ARBA00001933"/>
    </source>
</evidence>
<evidence type="ECO:0000256" key="4">
    <source>
        <dbReference type="ARBA" id="ARBA00022898"/>
    </source>
</evidence>
<dbReference type="Gene3D" id="3.90.1150.10">
    <property type="entry name" value="Aspartate Aminotransferase, domain 1"/>
    <property type="match status" value="1"/>
</dbReference>
<dbReference type="InterPro" id="IPR051446">
    <property type="entry name" value="HTH_trans_reg/aminotransferase"/>
</dbReference>
<evidence type="ECO:0000259" key="9">
    <source>
        <dbReference type="PROSITE" id="PS50949"/>
    </source>
</evidence>
<evidence type="ECO:0000256" key="5">
    <source>
        <dbReference type="ARBA" id="ARBA00023015"/>
    </source>
</evidence>
<dbReference type="Proteomes" id="UP000553776">
    <property type="component" value="Unassembled WGS sequence"/>
</dbReference>
<dbReference type="Pfam" id="PF00392">
    <property type="entry name" value="GntR"/>
    <property type="match status" value="1"/>
</dbReference>
<dbReference type="Pfam" id="PF00155">
    <property type="entry name" value="Aminotran_1_2"/>
    <property type="match status" value="1"/>
</dbReference>
<evidence type="ECO:0000256" key="6">
    <source>
        <dbReference type="ARBA" id="ARBA00023125"/>
    </source>
</evidence>
<keyword evidence="4" id="KW-0663">Pyridoxal phosphate</keyword>
<dbReference type="GO" id="GO:0003700">
    <property type="term" value="F:DNA-binding transcription factor activity"/>
    <property type="evidence" value="ECO:0007669"/>
    <property type="project" value="InterPro"/>
</dbReference>
<dbReference type="PANTHER" id="PTHR46577:SF1">
    <property type="entry name" value="HTH-TYPE TRANSCRIPTIONAL REGULATORY PROTEIN GABR"/>
    <property type="match status" value="1"/>
</dbReference>
<dbReference type="GO" id="GO:0008483">
    <property type="term" value="F:transaminase activity"/>
    <property type="evidence" value="ECO:0007669"/>
    <property type="project" value="UniProtKB-KW"/>
</dbReference>
<dbReference type="GO" id="GO:0030170">
    <property type="term" value="F:pyridoxal phosphate binding"/>
    <property type="evidence" value="ECO:0007669"/>
    <property type="project" value="InterPro"/>
</dbReference>
<evidence type="ECO:0000313" key="11">
    <source>
        <dbReference type="Proteomes" id="UP000553776"/>
    </source>
</evidence>
<keyword evidence="6" id="KW-0238">DNA-binding</keyword>
<evidence type="ECO:0000256" key="8">
    <source>
        <dbReference type="SAM" id="MobiDB-lite"/>
    </source>
</evidence>
<keyword evidence="5" id="KW-0805">Transcription regulation</keyword>
<evidence type="ECO:0000256" key="7">
    <source>
        <dbReference type="ARBA" id="ARBA00023163"/>
    </source>
</evidence>
<dbReference type="AlphaFoldDB" id="A0A841U5Y8"/>
<reference evidence="10 11" key="1">
    <citation type="submission" date="2020-08" db="EMBL/GenBank/DDBJ databases">
        <title>Cohnella phylogeny.</title>
        <authorList>
            <person name="Dunlap C."/>
        </authorList>
    </citation>
    <scope>NUCLEOTIDE SEQUENCE [LARGE SCALE GENOMIC DNA]</scope>
    <source>
        <strain evidence="10 11">DSM 25239</strain>
    </source>
</reference>
<dbReference type="SUPFAM" id="SSF53383">
    <property type="entry name" value="PLP-dependent transferases"/>
    <property type="match status" value="1"/>
</dbReference>
<dbReference type="EMBL" id="JACJVR010000096">
    <property type="protein sequence ID" value="MBB6694488.1"/>
    <property type="molecule type" value="Genomic_DNA"/>
</dbReference>
<dbReference type="PROSITE" id="PS50949">
    <property type="entry name" value="HTH_GNTR"/>
    <property type="match status" value="1"/>
</dbReference>